<evidence type="ECO:0000259" key="2">
    <source>
        <dbReference type="Pfam" id="PF13845"/>
    </source>
</evidence>
<dbReference type="InterPro" id="IPR026004">
    <property type="entry name" value="Septum_form"/>
</dbReference>
<proteinExistence type="predicted"/>
<evidence type="ECO:0000256" key="1">
    <source>
        <dbReference type="SAM" id="MobiDB-lite"/>
    </source>
</evidence>
<dbReference type="EMBL" id="BRZC01000002">
    <property type="protein sequence ID" value="GLC83786.1"/>
    <property type="molecule type" value="Genomic_DNA"/>
</dbReference>
<name>A0ABQ5NDM5_9MICO</name>
<evidence type="ECO:0000313" key="4">
    <source>
        <dbReference type="Proteomes" id="UP001165068"/>
    </source>
</evidence>
<accession>A0ABQ5NDM5</accession>
<feature type="region of interest" description="Disordered" evidence="1">
    <location>
        <begin position="1"/>
        <end position="20"/>
    </location>
</feature>
<feature type="domain" description="Septum formation-related" evidence="2">
    <location>
        <begin position="32"/>
        <end position="134"/>
    </location>
</feature>
<dbReference type="Pfam" id="PF13845">
    <property type="entry name" value="Septum_form"/>
    <property type="match status" value="1"/>
</dbReference>
<dbReference type="Proteomes" id="UP001165068">
    <property type="component" value="Unassembled WGS sequence"/>
</dbReference>
<organism evidence="3 4">
    <name type="scientific">Microbacterium arabinogalactanolyticum</name>
    <dbReference type="NCBI Taxonomy" id="69365"/>
    <lineage>
        <taxon>Bacteria</taxon>
        <taxon>Bacillati</taxon>
        <taxon>Actinomycetota</taxon>
        <taxon>Actinomycetes</taxon>
        <taxon>Micrococcales</taxon>
        <taxon>Microbacteriaceae</taxon>
        <taxon>Microbacterium</taxon>
    </lineage>
</organism>
<keyword evidence="4" id="KW-1185">Reference proteome</keyword>
<gene>
    <name evidence="3" type="ORF">MIAR_03740</name>
</gene>
<sequence>MPTNLFSGDAQRDDKGNVTDGSSIDIFKLKVGDCKFEDDQSSTELSDTNVVPCDEAHDEEVYAEFTLPDGEFPSEDALDAAADPKCGEEFTKFVGLAVDASKLDYFYYSPTKQGWDELDDRLIQCVLYADDESQLTGSMKGSGA</sequence>
<reference evidence="3" key="1">
    <citation type="submission" date="2022-08" db="EMBL/GenBank/DDBJ databases">
        <title>Draft genome sequence of Microbacterium arabinogalactanolyticum JCM 9171.</title>
        <authorList>
            <person name="Fujita K."/>
            <person name="Ishiwata A."/>
            <person name="Fushinobu S."/>
        </authorList>
    </citation>
    <scope>NUCLEOTIDE SEQUENCE</scope>
    <source>
        <strain evidence="3">JCM 9171</strain>
    </source>
</reference>
<evidence type="ECO:0000313" key="3">
    <source>
        <dbReference type="EMBL" id="GLC83786.1"/>
    </source>
</evidence>
<comment type="caution">
    <text evidence="3">The sequence shown here is derived from an EMBL/GenBank/DDBJ whole genome shotgun (WGS) entry which is preliminary data.</text>
</comment>
<protein>
    <recommendedName>
        <fullName evidence="2">Septum formation-related domain-containing protein</fullName>
    </recommendedName>
</protein>